<evidence type="ECO:0000256" key="1">
    <source>
        <dbReference type="SAM" id="MobiDB-lite"/>
    </source>
</evidence>
<comment type="caution">
    <text evidence="2">The sequence shown here is derived from an EMBL/GenBank/DDBJ whole genome shotgun (WGS) entry which is preliminary data.</text>
</comment>
<name>A0ABQ2VMN2_9ACTN</name>
<feature type="region of interest" description="Disordered" evidence="1">
    <location>
        <begin position="66"/>
        <end position="120"/>
    </location>
</feature>
<proteinExistence type="predicted"/>
<keyword evidence="3" id="KW-1185">Reference proteome</keyword>
<accession>A0ABQ2VMN2</accession>
<organism evidence="2 3">
    <name type="scientific">Streptomyces albospinus</name>
    <dbReference type="NCBI Taxonomy" id="285515"/>
    <lineage>
        <taxon>Bacteria</taxon>
        <taxon>Bacillati</taxon>
        <taxon>Actinomycetota</taxon>
        <taxon>Actinomycetes</taxon>
        <taxon>Kitasatosporales</taxon>
        <taxon>Streptomycetaceae</taxon>
        <taxon>Streptomyces</taxon>
    </lineage>
</organism>
<sequence>MWGGERAAAAFDEGLRPTLASPTERRLVDIARLIADGRDEGSMDEGSIHPRAGRLACRRGPVGLPGGRAEWAPAGRPARQLPKPGHTWPPRWSVSRPRGRRADPGPLPCGYRGTRTRSID</sequence>
<feature type="region of interest" description="Disordered" evidence="1">
    <location>
        <begin position="1"/>
        <end position="22"/>
    </location>
</feature>
<dbReference type="Proteomes" id="UP000654471">
    <property type="component" value="Unassembled WGS sequence"/>
</dbReference>
<evidence type="ECO:0000313" key="3">
    <source>
        <dbReference type="Proteomes" id="UP000654471"/>
    </source>
</evidence>
<gene>
    <name evidence="2" type="ORF">GCM10010211_77790</name>
</gene>
<evidence type="ECO:0000313" key="2">
    <source>
        <dbReference type="EMBL" id="GGU98901.1"/>
    </source>
</evidence>
<protein>
    <submittedName>
        <fullName evidence="2">Uncharacterized protein</fullName>
    </submittedName>
</protein>
<dbReference type="EMBL" id="BMRP01000061">
    <property type="protein sequence ID" value="GGU98901.1"/>
    <property type="molecule type" value="Genomic_DNA"/>
</dbReference>
<reference evidence="3" key="1">
    <citation type="journal article" date="2019" name="Int. J. Syst. Evol. Microbiol.">
        <title>The Global Catalogue of Microorganisms (GCM) 10K type strain sequencing project: providing services to taxonomists for standard genome sequencing and annotation.</title>
        <authorList>
            <consortium name="The Broad Institute Genomics Platform"/>
            <consortium name="The Broad Institute Genome Sequencing Center for Infectious Disease"/>
            <person name="Wu L."/>
            <person name="Ma J."/>
        </authorList>
    </citation>
    <scope>NUCLEOTIDE SEQUENCE [LARGE SCALE GENOMIC DNA]</scope>
    <source>
        <strain evidence="3">JCM 3399</strain>
    </source>
</reference>